<gene>
    <name evidence="2" type="ORF">BGW36DRAFT_389926</name>
</gene>
<accession>A0AAD4KFF7</accession>
<proteinExistence type="predicted"/>
<dbReference type="RefSeq" id="XP_046066186.1">
    <property type="nucleotide sequence ID" value="XM_046217409.1"/>
</dbReference>
<evidence type="ECO:0000313" key="2">
    <source>
        <dbReference type="EMBL" id="KAH8689903.1"/>
    </source>
</evidence>
<dbReference type="GeneID" id="70247696"/>
<sequence length="320" mass="35492">MSSIPKARQSTFADITVTPDKWESYPEISRSTLSKSTLKDLSSENRIQRSEVSHSVIEDLPKKGKIRTQLRRSNIQNSHVLASQIERSELDHCTIQDSYVKRSKLAHCTAPARNRIERSTARATKFMSSKLVEKSELDDSVVLGGSTLEYCVVKNSLIADGTVCERTELDNVAITRSRAERSKLTDCDVMDCIIERTDFQGMVLKYGIWKNGDLVGRTAKEEVVIKPRHKPMDSSLVELPAVQSTSSPSDQREPGWKAAEAARERLGNSSGPDYASSSEDEPSSDDELIDPGPKSSRRRPNANSSAPVNKDNDPPPPYEA</sequence>
<feature type="compositionally biased region" description="Acidic residues" evidence="1">
    <location>
        <begin position="278"/>
        <end position="289"/>
    </location>
</feature>
<dbReference type="SUPFAM" id="SSF141571">
    <property type="entry name" value="Pentapeptide repeat-like"/>
    <property type="match status" value="1"/>
</dbReference>
<protein>
    <submittedName>
        <fullName evidence="2">Uncharacterized protein</fullName>
    </submittedName>
</protein>
<keyword evidence="3" id="KW-1185">Reference proteome</keyword>
<dbReference type="EMBL" id="JAJTJA010000014">
    <property type="protein sequence ID" value="KAH8689903.1"/>
    <property type="molecule type" value="Genomic_DNA"/>
</dbReference>
<feature type="region of interest" description="Disordered" evidence="1">
    <location>
        <begin position="235"/>
        <end position="320"/>
    </location>
</feature>
<evidence type="ECO:0000256" key="1">
    <source>
        <dbReference type="SAM" id="MobiDB-lite"/>
    </source>
</evidence>
<reference evidence="2" key="1">
    <citation type="submission" date="2021-12" db="EMBL/GenBank/DDBJ databases">
        <title>Convergent genome expansion in fungi linked to evolution of root-endophyte symbiosis.</title>
        <authorList>
            <consortium name="DOE Joint Genome Institute"/>
            <person name="Ke Y.-H."/>
            <person name="Bonito G."/>
            <person name="Liao H.-L."/>
            <person name="Looney B."/>
            <person name="Rojas-Flechas A."/>
            <person name="Nash J."/>
            <person name="Hameed K."/>
            <person name="Schadt C."/>
            <person name="Martin F."/>
            <person name="Crous P.W."/>
            <person name="Miettinen O."/>
            <person name="Magnuson J.K."/>
            <person name="Labbe J."/>
            <person name="Jacobson D."/>
            <person name="Doktycz M.J."/>
            <person name="Veneault-Fourrey C."/>
            <person name="Kuo A."/>
            <person name="Mondo S."/>
            <person name="Calhoun S."/>
            <person name="Riley R."/>
            <person name="Ohm R."/>
            <person name="LaButti K."/>
            <person name="Andreopoulos B."/>
            <person name="Pangilinan J."/>
            <person name="Nolan M."/>
            <person name="Tritt A."/>
            <person name="Clum A."/>
            <person name="Lipzen A."/>
            <person name="Daum C."/>
            <person name="Barry K."/>
            <person name="Grigoriev I.V."/>
            <person name="Vilgalys R."/>
        </authorList>
    </citation>
    <scope>NUCLEOTIDE SEQUENCE</scope>
    <source>
        <strain evidence="2">PMI_201</strain>
    </source>
</reference>
<dbReference type="Gene3D" id="2.160.20.80">
    <property type="entry name" value="E3 ubiquitin-protein ligase SopA"/>
    <property type="match status" value="1"/>
</dbReference>
<organism evidence="2 3">
    <name type="scientific">Talaromyces proteolyticus</name>
    <dbReference type="NCBI Taxonomy" id="1131652"/>
    <lineage>
        <taxon>Eukaryota</taxon>
        <taxon>Fungi</taxon>
        <taxon>Dikarya</taxon>
        <taxon>Ascomycota</taxon>
        <taxon>Pezizomycotina</taxon>
        <taxon>Eurotiomycetes</taxon>
        <taxon>Eurotiomycetidae</taxon>
        <taxon>Eurotiales</taxon>
        <taxon>Trichocomaceae</taxon>
        <taxon>Talaromyces</taxon>
        <taxon>Talaromyces sect. Bacilispori</taxon>
    </lineage>
</organism>
<comment type="caution">
    <text evidence="2">The sequence shown here is derived from an EMBL/GenBank/DDBJ whole genome shotgun (WGS) entry which is preliminary data.</text>
</comment>
<dbReference type="Proteomes" id="UP001201262">
    <property type="component" value="Unassembled WGS sequence"/>
</dbReference>
<name>A0AAD4KFF7_9EURO</name>
<dbReference type="AlphaFoldDB" id="A0AAD4KFF7"/>
<evidence type="ECO:0000313" key="3">
    <source>
        <dbReference type="Proteomes" id="UP001201262"/>
    </source>
</evidence>
<feature type="compositionally biased region" description="Basic and acidic residues" evidence="1">
    <location>
        <begin position="250"/>
        <end position="266"/>
    </location>
</feature>